<sequence length="300" mass="35113">MLSDSTEIGLLVTNLVCFNELAVQLGAIPARNLITKFNISIIDSVPNKIKFPTTEIIKKIFESDDKTEKIQNVFRTQNEALISKAFSILIQILYFTLAYSAGVTEIDEENESELDSKNFFYLMDMIQNLIPKFSEEITSAYFCPDNDKRIKFVNDSFENLTNAYYIFINYFIKCVSDQLDLADYLKNFQNANHNDGENHYPKKAINYIKKNQLDIINFLTSRMEDPSYLLPYRYKVELILDYYITGRKIKINDIADSLLLIYIPEHYILTFDKKLLKFIKQFNEENFKFCMDLKKLTYGA</sequence>
<dbReference type="EMBL" id="AOGY02000004">
    <property type="protein sequence ID" value="EMY71949.1"/>
    <property type="molecule type" value="Genomic_DNA"/>
</dbReference>
<gene>
    <name evidence="1" type="ORF">LEP1GSC199_0596</name>
</gene>
<evidence type="ECO:0000313" key="2">
    <source>
        <dbReference type="Proteomes" id="UP000012227"/>
    </source>
</evidence>
<reference evidence="1 2" key="1">
    <citation type="submission" date="2013-03" db="EMBL/GenBank/DDBJ databases">
        <authorList>
            <person name="Harkins D.M."/>
            <person name="Durkin A.S."/>
            <person name="Brinkac L.M."/>
            <person name="Haft D.H."/>
            <person name="Selengut J.D."/>
            <person name="Sanka R."/>
            <person name="DePew J."/>
            <person name="Purushe J."/>
            <person name="Galloway R.L."/>
            <person name="Vinetz J.M."/>
            <person name="Sutton G.G."/>
            <person name="Nierman W.C."/>
            <person name="Fouts D.E."/>
        </authorList>
    </citation>
    <scope>NUCLEOTIDE SEQUENCE [LARGE SCALE GENOMIC DNA]</scope>
    <source>
        <strain evidence="1 2">Waz Holland</strain>
    </source>
</reference>
<protein>
    <submittedName>
        <fullName evidence="1">Uncharacterized protein</fullName>
    </submittedName>
</protein>
<evidence type="ECO:0000313" key="1">
    <source>
        <dbReference type="EMBL" id="EMY71949.1"/>
    </source>
</evidence>
<proteinExistence type="predicted"/>
<organism evidence="1 2">
    <name type="scientific">Leptospira vanthielii serovar Holland str. Waz Holland = ATCC 700522</name>
    <dbReference type="NCBI Taxonomy" id="1218591"/>
    <lineage>
        <taxon>Bacteria</taxon>
        <taxon>Pseudomonadati</taxon>
        <taxon>Spirochaetota</taxon>
        <taxon>Spirochaetia</taxon>
        <taxon>Leptospirales</taxon>
        <taxon>Leptospiraceae</taxon>
        <taxon>Leptospira</taxon>
    </lineage>
</organism>
<dbReference type="AlphaFoldDB" id="N1W6P0"/>
<accession>N1W6P0</accession>
<dbReference type="Proteomes" id="UP000012227">
    <property type="component" value="Unassembled WGS sequence"/>
</dbReference>
<comment type="caution">
    <text evidence="1">The sequence shown here is derived from an EMBL/GenBank/DDBJ whole genome shotgun (WGS) entry which is preliminary data.</text>
</comment>
<name>N1W6P0_9LEPT</name>